<evidence type="ECO:0000256" key="1">
    <source>
        <dbReference type="SAM" id="MobiDB-lite"/>
    </source>
</evidence>
<protein>
    <submittedName>
        <fullName evidence="2">Uncharacterized protein</fullName>
    </submittedName>
</protein>
<name>A0A9P6DEL1_9AGAM</name>
<reference evidence="2" key="1">
    <citation type="journal article" date="2020" name="Nat. Commun.">
        <title>Large-scale genome sequencing of mycorrhizal fungi provides insights into the early evolution of symbiotic traits.</title>
        <authorList>
            <person name="Miyauchi S."/>
            <person name="Kiss E."/>
            <person name="Kuo A."/>
            <person name="Drula E."/>
            <person name="Kohler A."/>
            <person name="Sanchez-Garcia M."/>
            <person name="Morin E."/>
            <person name="Andreopoulos B."/>
            <person name="Barry K.W."/>
            <person name="Bonito G."/>
            <person name="Buee M."/>
            <person name="Carver A."/>
            <person name="Chen C."/>
            <person name="Cichocki N."/>
            <person name="Clum A."/>
            <person name="Culley D."/>
            <person name="Crous P.W."/>
            <person name="Fauchery L."/>
            <person name="Girlanda M."/>
            <person name="Hayes R.D."/>
            <person name="Keri Z."/>
            <person name="LaButti K."/>
            <person name="Lipzen A."/>
            <person name="Lombard V."/>
            <person name="Magnuson J."/>
            <person name="Maillard F."/>
            <person name="Murat C."/>
            <person name="Nolan M."/>
            <person name="Ohm R.A."/>
            <person name="Pangilinan J."/>
            <person name="Pereira M.F."/>
            <person name="Perotto S."/>
            <person name="Peter M."/>
            <person name="Pfister S."/>
            <person name="Riley R."/>
            <person name="Sitrit Y."/>
            <person name="Stielow J.B."/>
            <person name="Szollosi G."/>
            <person name="Zifcakova L."/>
            <person name="Stursova M."/>
            <person name="Spatafora J.W."/>
            <person name="Tedersoo L."/>
            <person name="Vaario L.M."/>
            <person name="Yamada A."/>
            <person name="Yan M."/>
            <person name="Wang P."/>
            <person name="Xu J."/>
            <person name="Bruns T."/>
            <person name="Baldrian P."/>
            <person name="Vilgalys R."/>
            <person name="Dunand C."/>
            <person name="Henrissat B."/>
            <person name="Grigoriev I.V."/>
            <person name="Hibbett D."/>
            <person name="Nagy L.G."/>
            <person name="Martin F.M."/>
        </authorList>
    </citation>
    <scope>NUCLEOTIDE SEQUENCE</scope>
    <source>
        <strain evidence="2">UP504</strain>
    </source>
</reference>
<dbReference type="OrthoDB" id="3269932at2759"/>
<comment type="caution">
    <text evidence="2">The sequence shown here is derived from an EMBL/GenBank/DDBJ whole genome shotgun (WGS) entry which is preliminary data.</text>
</comment>
<gene>
    <name evidence="2" type="ORF">BS47DRAFT_1402754</name>
</gene>
<dbReference type="AlphaFoldDB" id="A0A9P6DEL1"/>
<accession>A0A9P6DEL1</accession>
<organism evidence="2 3">
    <name type="scientific">Hydnum rufescens UP504</name>
    <dbReference type="NCBI Taxonomy" id="1448309"/>
    <lineage>
        <taxon>Eukaryota</taxon>
        <taxon>Fungi</taxon>
        <taxon>Dikarya</taxon>
        <taxon>Basidiomycota</taxon>
        <taxon>Agaricomycotina</taxon>
        <taxon>Agaricomycetes</taxon>
        <taxon>Cantharellales</taxon>
        <taxon>Hydnaceae</taxon>
        <taxon>Hydnum</taxon>
    </lineage>
</organism>
<feature type="region of interest" description="Disordered" evidence="1">
    <location>
        <begin position="63"/>
        <end position="88"/>
    </location>
</feature>
<dbReference type="EMBL" id="MU129448">
    <property type="protein sequence ID" value="KAF9503091.1"/>
    <property type="molecule type" value="Genomic_DNA"/>
</dbReference>
<evidence type="ECO:0000313" key="3">
    <source>
        <dbReference type="Proteomes" id="UP000886523"/>
    </source>
</evidence>
<evidence type="ECO:0000313" key="2">
    <source>
        <dbReference type="EMBL" id="KAF9503091.1"/>
    </source>
</evidence>
<sequence length="165" mass="17810">MIAEVEQDLEHIASSVQSKSSAGGDVASWNETKMNTIYPLFPKTSRRLSTGFQLSQTLVKSKNASEKRSAAVMSLPRANSAAYDSGREDAPSDYVMVENMEEQHTACVRLSWTGRIGKSTIAKTAAERAGKNKMLGGFLLFPSDAPLRNANPCLPDACVPTRTVG</sequence>
<proteinExistence type="predicted"/>
<dbReference type="Proteomes" id="UP000886523">
    <property type="component" value="Unassembled WGS sequence"/>
</dbReference>
<keyword evidence="3" id="KW-1185">Reference proteome</keyword>